<dbReference type="EMBL" id="CP119881">
    <property type="protein sequence ID" value="WFD36784.1"/>
    <property type="molecule type" value="Genomic_DNA"/>
</dbReference>
<gene>
    <name evidence="3" type="primary">GDH2_1</name>
    <name evidence="3" type="ORF">MCUN1_003673</name>
</gene>
<organism evidence="3 4">
    <name type="scientific">Malassezia cuniculi</name>
    <dbReference type="NCBI Taxonomy" id="948313"/>
    <lineage>
        <taxon>Eukaryota</taxon>
        <taxon>Fungi</taxon>
        <taxon>Dikarya</taxon>
        <taxon>Basidiomycota</taxon>
        <taxon>Ustilaginomycotina</taxon>
        <taxon>Malasseziomycetes</taxon>
        <taxon>Malasseziales</taxon>
        <taxon>Malasseziaceae</taxon>
        <taxon>Malassezia</taxon>
    </lineage>
</organism>
<name>A0AAF0EYG1_9BASI</name>
<reference evidence="3" key="1">
    <citation type="submission" date="2023-03" db="EMBL/GenBank/DDBJ databases">
        <title>Mating type loci evolution in Malassezia.</title>
        <authorList>
            <person name="Coelho M.A."/>
        </authorList>
    </citation>
    <scope>NUCLEOTIDE SEQUENCE</scope>
    <source>
        <strain evidence="3">CBS 11721</strain>
    </source>
</reference>
<keyword evidence="3" id="KW-0560">Oxidoreductase</keyword>
<dbReference type="AlphaFoldDB" id="A0AAF0EYG1"/>
<evidence type="ECO:0000259" key="2">
    <source>
        <dbReference type="Pfam" id="PF23152"/>
    </source>
</evidence>
<protein>
    <submittedName>
        <fullName evidence="3">Glutamate dehydrogenase</fullName>
        <ecNumber evidence="3">1.4.1.2</ecNumber>
    </submittedName>
</protein>
<feature type="domain" description="NAD-specific glutamate dehydrogenase second" evidence="2">
    <location>
        <begin position="129"/>
        <end position="298"/>
    </location>
</feature>
<proteinExistence type="predicted"/>
<dbReference type="EC" id="1.4.1.2" evidence="3"/>
<feature type="domain" description="NAD-dependent glutamate dehydrogenase N-terminal" evidence="1">
    <location>
        <begin position="54"/>
        <end position="117"/>
    </location>
</feature>
<sequence length="299" mass="34021">MSNSQAPKGTSANPLLDQMKSIREALLSGQATPGTPTPEDHKIADTAGYTDTVFDGKAVQAAKVQEILEEKGFIPRDIISSEVAWFYESLGIDDTYFALESVDTIANHVMALYGSKIIEFTNDSPTLNIDLKRDHDDGAVYIYSTPAGRDAPSAPQYERVMDEKYLNNSSVDNSYRLETFRSREDQNQPIRCYFIKRCNFVQPIPKPEEDAYHDIRSVSDKVFLSKASENTLKIYQRVMNAALDRYGPVIEMFEVVGTRERRLVIGYRMGTTSNYFSALTDLYHFYALYSSRKYVEHFR</sequence>
<evidence type="ECO:0000313" key="4">
    <source>
        <dbReference type="Proteomes" id="UP001219933"/>
    </source>
</evidence>
<dbReference type="InterPro" id="IPR056365">
    <property type="entry name" value="NAD-GDH_2nd"/>
</dbReference>
<dbReference type="InterPro" id="IPR055480">
    <property type="entry name" value="NAD-GDH_N"/>
</dbReference>
<keyword evidence="4" id="KW-1185">Reference proteome</keyword>
<evidence type="ECO:0000259" key="1">
    <source>
        <dbReference type="Pfam" id="PF23147"/>
    </source>
</evidence>
<dbReference type="Proteomes" id="UP001219933">
    <property type="component" value="Chromosome 5"/>
</dbReference>
<accession>A0AAF0EYG1</accession>
<evidence type="ECO:0000313" key="3">
    <source>
        <dbReference type="EMBL" id="WFD36784.1"/>
    </source>
</evidence>
<dbReference type="Pfam" id="PF23147">
    <property type="entry name" value="GDH2_N"/>
    <property type="match status" value="1"/>
</dbReference>
<dbReference type="GO" id="GO:0004352">
    <property type="term" value="F:glutamate dehydrogenase (NAD+) activity"/>
    <property type="evidence" value="ECO:0007669"/>
    <property type="project" value="UniProtKB-EC"/>
</dbReference>
<dbReference type="Pfam" id="PF23152">
    <property type="entry name" value="GDH_2nd"/>
    <property type="match status" value="1"/>
</dbReference>